<dbReference type="SUPFAM" id="SSF48008">
    <property type="entry name" value="GntR ligand-binding domain-like"/>
    <property type="match status" value="1"/>
</dbReference>
<organism evidence="5 6">
    <name type="scientific">Sphingomonas piscis</name>
    <dbReference type="NCBI Taxonomy" id="2714943"/>
    <lineage>
        <taxon>Bacteria</taxon>
        <taxon>Pseudomonadati</taxon>
        <taxon>Pseudomonadota</taxon>
        <taxon>Alphaproteobacteria</taxon>
        <taxon>Sphingomonadales</taxon>
        <taxon>Sphingomonadaceae</taxon>
        <taxon>Sphingomonas</taxon>
    </lineage>
</organism>
<dbReference type="PANTHER" id="PTHR43537:SF44">
    <property type="entry name" value="GNTR FAMILY REGULATORY PROTEIN"/>
    <property type="match status" value="1"/>
</dbReference>
<dbReference type="Gene3D" id="1.10.10.10">
    <property type="entry name" value="Winged helix-like DNA-binding domain superfamily/Winged helix DNA-binding domain"/>
    <property type="match status" value="1"/>
</dbReference>
<dbReference type="EMBL" id="CP049869">
    <property type="protein sequence ID" value="QIK78994.1"/>
    <property type="molecule type" value="Genomic_DNA"/>
</dbReference>
<dbReference type="SMART" id="SM00895">
    <property type="entry name" value="FCD"/>
    <property type="match status" value="1"/>
</dbReference>
<feature type="domain" description="HTH gntR-type" evidence="4">
    <location>
        <begin position="55"/>
        <end position="123"/>
    </location>
</feature>
<evidence type="ECO:0000313" key="6">
    <source>
        <dbReference type="Proteomes" id="UP000503222"/>
    </source>
</evidence>
<evidence type="ECO:0000256" key="3">
    <source>
        <dbReference type="ARBA" id="ARBA00023163"/>
    </source>
</evidence>
<name>A0A6G7YQI5_9SPHN</name>
<evidence type="ECO:0000256" key="1">
    <source>
        <dbReference type="ARBA" id="ARBA00023015"/>
    </source>
</evidence>
<dbReference type="Proteomes" id="UP000503222">
    <property type="component" value="Chromosome"/>
</dbReference>
<dbReference type="CDD" id="cd07377">
    <property type="entry name" value="WHTH_GntR"/>
    <property type="match status" value="1"/>
</dbReference>
<dbReference type="SUPFAM" id="SSF46785">
    <property type="entry name" value="Winged helix' DNA-binding domain"/>
    <property type="match status" value="1"/>
</dbReference>
<evidence type="ECO:0000256" key="2">
    <source>
        <dbReference type="ARBA" id="ARBA00023125"/>
    </source>
</evidence>
<dbReference type="SMART" id="SM00345">
    <property type="entry name" value="HTH_GNTR"/>
    <property type="match status" value="1"/>
</dbReference>
<dbReference type="InterPro" id="IPR011711">
    <property type="entry name" value="GntR_C"/>
</dbReference>
<dbReference type="Pfam" id="PF00392">
    <property type="entry name" value="GntR"/>
    <property type="match status" value="1"/>
</dbReference>
<sequence>MNQARENLVDFVIPLHPPSAVLTCAASFCLIIEIQLLGNSKWERGGVAAEEIKSLRIHGKLARDLGLQIVSGFYREGELLDTESDASQRLAVSRPAYREAVRILAAKGLVESRPKVGTRITPRDKWHLLDPDVLSWMFQSEPDEHLLESLFELRMIFEPEAAALAARRRTNEQLDRMRNALTAMSEHTLASDEGRAADQEFHAALLVASDNPFLRTLTSSVSAAVSWTTALKQRVRPLVRDPVPDHERVFDAIAARNADGARAAMAKLVELALFDTKTAPMPTTKANTRGAATR</sequence>
<dbReference type="InterPro" id="IPR036390">
    <property type="entry name" value="WH_DNA-bd_sf"/>
</dbReference>
<reference evidence="5 6" key="1">
    <citation type="submission" date="2020-03" db="EMBL/GenBank/DDBJ databases">
        <title>Sphingomonas sp. nov., isolated from fish.</title>
        <authorList>
            <person name="Hyun D.-W."/>
            <person name="Bae J.-W."/>
        </authorList>
    </citation>
    <scope>NUCLEOTIDE SEQUENCE [LARGE SCALE GENOMIC DNA]</scope>
    <source>
        <strain evidence="5 6">HDW15B</strain>
    </source>
</reference>
<evidence type="ECO:0000259" key="4">
    <source>
        <dbReference type="PROSITE" id="PS50949"/>
    </source>
</evidence>
<evidence type="ECO:0000313" key="5">
    <source>
        <dbReference type="EMBL" id="QIK78994.1"/>
    </source>
</evidence>
<keyword evidence="3" id="KW-0804">Transcription</keyword>
<accession>A0A6G7YQI5</accession>
<keyword evidence="1" id="KW-0805">Transcription regulation</keyword>
<dbReference type="InterPro" id="IPR000524">
    <property type="entry name" value="Tscrpt_reg_HTH_GntR"/>
</dbReference>
<dbReference type="PANTHER" id="PTHR43537">
    <property type="entry name" value="TRANSCRIPTIONAL REGULATOR, GNTR FAMILY"/>
    <property type="match status" value="1"/>
</dbReference>
<dbReference type="GO" id="GO:0003677">
    <property type="term" value="F:DNA binding"/>
    <property type="evidence" value="ECO:0007669"/>
    <property type="project" value="UniProtKB-KW"/>
</dbReference>
<protein>
    <submittedName>
        <fullName evidence="5">FadR family transcriptional regulator</fullName>
    </submittedName>
</protein>
<dbReference type="KEGG" id="spii:G7077_08890"/>
<dbReference type="Pfam" id="PF07729">
    <property type="entry name" value="FCD"/>
    <property type="match status" value="1"/>
</dbReference>
<dbReference type="AlphaFoldDB" id="A0A6G7YQI5"/>
<keyword evidence="2" id="KW-0238">DNA-binding</keyword>
<proteinExistence type="predicted"/>
<dbReference type="Gene3D" id="1.20.120.530">
    <property type="entry name" value="GntR ligand-binding domain-like"/>
    <property type="match status" value="1"/>
</dbReference>
<keyword evidence="6" id="KW-1185">Reference proteome</keyword>
<dbReference type="PROSITE" id="PS50949">
    <property type="entry name" value="HTH_GNTR"/>
    <property type="match status" value="1"/>
</dbReference>
<gene>
    <name evidence="5" type="ORF">G7077_08890</name>
</gene>
<dbReference type="InterPro" id="IPR036388">
    <property type="entry name" value="WH-like_DNA-bd_sf"/>
</dbReference>
<dbReference type="InterPro" id="IPR008920">
    <property type="entry name" value="TF_FadR/GntR_C"/>
</dbReference>
<dbReference type="GO" id="GO:0003700">
    <property type="term" value="F:DNA-binding transcription factor activity"/>
    <property type="evidence" value="ECO:0007669"/>
    <property type="project" value="InterPro"/>
</dbReference>